<gene>
    <name evidence="6" type="ORF">PVK37_29875</name>
</gene>
<organism evidence="6 7">
    <name type="scientific">Micromonospora cathayae</name>
    <dbReference type="NCBI Taxonomy" id="3028804"/>
    <lineage>
        <taxon>Bacteria</taxon>
        <taxon>Bacillati</taxon>
        <taxon>Actinomycetota</taxon>
        <taxon>Actinomycetes</taxon>
        <taxon>Micromonosporales</taxon>
        <taxon>Micromonosporaceae</taxon>
        <taxon>Micromonospora</taxon>
    </lineage>
</organism>
<dbReference type="SUPFAM" id="SSF52402">
    <property type="entry name" value="Adenine nucleotide alpha hydrolases-like"/>
    <property type="match status" value="1"/>
</dbReference>
<dbReference type="PANTHER" id="PTHR43284">
    <property type="entry name" value="ASPARAGINE SYNTHETASE (GLUTAMINE-HYDROLYZING)"/>
    <property type="match status" value="1"/>
</dbReference>
<accession>A0ABY7ZNI9</accession>
<keyword evidence="3" id="KW-0061">Asparagine biosynthesis</keyword>
<evidence type="ECO:0000256" key="4">
    <source>
        <dbReference type="ARBA" id="ARBA00048741"/>
    </source>
</evidence>
<dbReference type="InterPro" id="IPR014729">
    <property type="entry name" value="Rossmann-like_a/b/a_fold"/>
</dbReference>
<evidence type="ECO:0000259" key="5">
    <source>
        <dbReference type="Pfam" id="PF00733"/>
    </source>
</evidence>
<proteinExistence type="predicted"/>
<evidence type="ECO:0000256" key="3">
    <source>
        <dbReference type="ARBA" id="ARBA00022888"/>
    </source>
</evidence>
<feature type="domain" description="Asparagine synthetase" evidence="5">
    <location>
        <begin position="217"/>
        <end position="600"/>
    </location>
</feature>
<dbReference type="PANTHER" id="PTHR43284:SF1">
    <property type="entry name" value="ASPARAGINE SYNTHETASE"/>
    <property type="match status" value="1"/>
</dbReference>
<sequence length="625" mass="68754">MREQDTNRSFFVVLTDDDAVTARLHPIRTAALTRLDHPSGRAWIVGRFTNDDLLDVRCGDVRVAVVGEFAVGRDAVHTAVSRYAARPDLARLRDDIGAGSFHVVVRDPDGVTVAGTATGSRRVHRTRSGGRTFLSSRADVLAALHDHRIDEEGVALRLLMNAPYPVDRRGVWRYVEPVPPGSAVTVRHHDPAHPVERVWWEPPPATRNLDDGAVELLTELRRAVGVRTGSSRALSADLSGGVDSTSLCFLAAGSGRRFTTYTVHDDERSDDHVLARAASADLPQVTSVWQHVRDLSDEYAHLTDGRPWAEEPAQVFLSHRRLHDTVAALGHPGPAVHLCGDGGDNLTRPGHSYCHDLIRTDPLRAVGHLRALRHTARWSLTDIATALRDDRPYGAWLADTARRLDHHDHDHGRPDFGWGVQPTLPPWAGGATRETAVRALEQAAGTCAPLSASRSRHVERHAIHLTTGIIRHMDQVTEAAGVRVAAPFTDDRVFAAALAVRPAQRFDPWTFKALLRRTMRGIVPDHVLDRRTKTVVPGDVRVGTARRHRAALLDLLHGSALHGLGLVDEGALRAQFEHQTVRGALALHLPATVSVEVWLRRLRSDDRPTTPFLRPTELPCDSKPA</sequence>
<evidence type="ECO:0000256" key="2">
    <source>
        <dbReference type="ARBA" id="ARBA00012737"/>
    </source>
</evidence>
<name>A0ABY7ZNI9_9ACTN</name>
<dbReference type="EMBL" id="CP118615">
    <property type="protein sequence ID" value="WDZ84592.1"/>
    <property type="molecule type" value="Genomic_DNA"/>
</dbReference>
<dbReference type="EC" id="6.3.5.4" evidence="2"/>
<dbReference type="RefSeq" id="WP_275031168.1">
    <property type="nucleotide sequence ID" value="NZ_CP118615.1"/>
</dbReference>
<dbReference type="InterPro" id="IPR029055">
    <property type="entry name" value="Ntn_hydrolases_N"/>
</dbReference>
<comment type="pathway">
    <text evidence="1">Amino-acid biosynthesis; L-asparagine biosynthesis; L-asparagine from L-aspartate (L-Gln route): step 1/1.</text>
</comment>
<dbReference type="InterPro" id="IPR051786">
    <property type="entry name" value="ASN_synthetase/amidase"/>
</dbReference>
<evidence type="ECO:0000256" key="1">
    <source>
        <dbReference type="ARBA" id="ARBA00005187"/>
    </source>
</evidence>
<keyword evidence="7" id="KW-1185">Reference proteome</keyword>
<evidence type="ECO:0000313" key="7">
    <source>
        <dbReference type="Proteomes" id="UP001219605"/>
    </source>
</evidence>
<dbReference type="SUPFAM" id="SSF56235">
    <property type="entry name" value="N-terminal nucleophile aminohydrolases (Ntn hydrolases)"/>
    <property type="match status" value="1"/>
</dbReference>
<dbReference type="Proteomes" id="UP001219605">
    <property type="component" value="Chromosome"/>
</dbReference>
<comment type="catalytic activity">
    <reaction evidence="4">
        <text>L-aspartate + L-glutamine + ATP + H2O = L-asparagine + L-glutamate + AMP + diphosphate + H(+)</text>
        <dbReference type="Rhea" id="RHEA:12228"/>
        <dbReference type="ChEBI" id="CHEBI:15377"/>
        <dbReference type="ChEBI" id="CHEBI:15378"/>
        <dbReference type="ChEBI" id="CHEBI:29985"/>
        <dbReference type="ChEBI" id="CHEBI:29991"/>
        <dbReference type="ChEBI" id="CHEBI:30616"/>
        <dbReference type="ChEBI" id="CHEBI:33019"/>
        <dbReference type="ChEBI" id="CHEBI:58048"/>
        <dbReference type="ChEBI" id="CHEBI:58359"/>
        <dbReference type="ChEBI" id="CHEBI:456215"/>
        <dbReference type="EC" id="6.3.5.4"/>
    </reaction>
</comment>
<dbReference type="Gene3D" id="3.40.50.620">
    <property type="entry name" value="HUPs"/>
    <property type="match status" value="2"/>
</dbReference>
<dbReference type="Pfam" id="PF00733">
    <property type="entry name" value="Asn_synthase"/>
    <property type="match status" value="1"/>
</dbReference>
<evidence type="ECO:0000313" key="6">
    <source>
        <dbReference type="EMBL" id="WDZ84592.1"/>
    </source>
</evidence>
<protein>
    <recommendedName>
        <fullName evidence="2">asparagine synthase (glutamine-hydrolyzing)</fullName>
        <ecNumber evidence="2">6.3.5.4</ecNumber>
    </recommendedName>
</protein>
<keyword evidence="3" id="KW-0028">Amino-acid biosynthesis</keyword>
<reference evidence="6 7" key="1">
    <citation type="submission" date="2023-02" db="EMBL/GenBank/DDBJ databases">
        <authorList>
            <person name="Mo P."/>
        </authorList>
    </citation>
    <scope>NUCLEOTIDE SEQUENCE [LARGE SCALE GENOMIC DNA]</scope>
    <source>
        <strain evidence="6 7">HUAS 3</strain>
    </source>
</reference>
<dbReference type="InterPro" id="IPR001962">
    <property type="entry name" value="Asn_synthase"/>
</dbReference>